<name>A0A6I3J7D4_9ACTN</name>
<evidence type="ECO:0000256" key="6">
    <source>
        <dbReference type="ARBA" id="ARBA00022723"/>
    </source>
</evidence>
<evidence type="ECO:0000256" key="11">
    <source>
        <dbReference type="ARBA" id="ARBA00023291"/>
    </source>
</evidence>
<dbReference type="GO" id="GO:0009055">
    <property type="term" value="F:electron transfer activity"/>
    <property type="evidence" value="ECO:0007669"/>
    <property type="project" value="UniProtKB-UniRule"/>
</dbReference>
<dbReference type="PROSITE" id="PS00198">
    <property type="entry name" value="4FE4S_FER_1"/>
    <property type="match status" value="1"/>
</dbReference>
<keyword evidence="6 12" id="KW-0479">Metal-binding</keyword>
<evidence type="ECO:0000256" key="8">
    <source>
        <dbReference type="ARBA" id="ARBA00022982"/>
    </source>
</evidence>
<evidence type="ECO:0000256" key="9">
    <source>
        <dbReference type="ARBA" id="ARBA00023004"/>
    </source>
</evidence>
<protein>
    <recommendedName>
        <fullName evidence="3 12">Ferredoxin</fullName>
    </recommendedName>
</protein>
<dbReference type="InterPro" id="IPR017900">
    <property type="entry name" value="4Fe4S_Fe_S_CS"/>
</dbReference>
<evidence type="ECO:0000256" key="2">
    <source>
        <dbReference type="ARBA" id="ARBA00003532"/>
    </source>
</evidence>
<keyword evidence="14" id="KW-1185">Reference proteome</keyword>
<evidence type="ECO:0000256" key="1">
    <source>
        <dbReference type="ARBA" id="ARBA00001966"/>
    </source>
</evidence>
<dbReference type="Gene3D" id="3.30.70.20">
    <property type="match status" value="1"/>
</dbReference>
<keyword evidence="9 12" id="KW-0408">Iron</keyword>
<dbReference type="NCBIfam" id="NF045480">
    <property type="entry name" value="FdxA_Actino"/>
    <property type="match status" value="1"/>
</dbReference>
<dbReference type="GO" id="GO:0051538">
    <property type="term" value="F:3 iron, 4 sulfur cluster binding"/>
    <property type="evidence" value="ECO:0007669"/>
    <property type="project" value="UniProtKB-UniRule"/>
</dbReference>
<dbReference type="InterPro" id="IPR000813">
    <property type="entry name" value="7Fe_ferredoxin"/>
</dbReference>
<dbReference type="InterPro" id="IPR017896">
    <property type="entry name" value="4Fe4S_Fe-S-bd"/>
</dbReference>
<sequence length="108" mass="11535">MAYVIAEPCIDVKDRACIEDCPVDAIYEGPRGTYISPLECIDCGACAEACPAGAVFFVGDLPAKWKDWTAANAEFFEINGIEAAGGYEKVGPQERDHAIVEAYVAAEA</sequence>
<keyword evidence="10 12" id="KW-0411">Iron-sulfur</keyword>
<evidence type="ECO:0000256" key="12">
    <source>
        <dbReference type="RuleBase" id="RU365098"/>
    </source>
</evidence>
<dbReference type="RefSeq" id="WP_154613629.1">
    <property type="nucleotide sequence ID" value="NZ_CP053660.1"/>
</dbReference>
<keyword evidence="8 12" id="KW-0249">Electron transport</keyword>
<evidence type="ECO:0000313" key="14">
    <source>
        <dbReference type="Proteomes" id="UP000433406"/>
    </source>
</evidence>
<gene>
    <name evidence="13" type="ORF">GGQ22_02180</name>
</gene>
<keyword evidence="7" id="KW-0677">Repeat</keyword>
<dbReference type="InterPro" id="IPR054830">
    <property type="entry name" value="FdxA_Actino"/>
</dbReference>
<dbReference type="PRINTS" id="PR00354">
    <property type="entry name" value="7FE8SFRDOXIN"/>
</dbReference>
<organism evidence="13 14">
    <name type="scientific">Nocardioides marmotae</name>
    <dbReference type="NCBI Taxonomy" id="2663857"/>
    <lineage>
        <taxon>Bacteria</taxon>
        <taxon>Bacillati</taxon>
        <taxon>Actinomycetota</taxon>
        <taxon>Actinomycetes</taxon>
        <taxon>Propionibacteriales</taxon>
        <taxon>Nocardioidaceae</taxon>
        <taxon>Nocardioides</taxon>
    </lineage>
</organism>
<evidence type="ECO:0000256" key="10">
    <source>
        <dbReference type="ARBA" id="ARBA00023014"/>
    </source>
</evidence>
<comment type="function">
    <text evidence="2 12">Ferredoxins are iron-sulfur proteins that transfer electrons in a wide variety of metabolic reactions.</text>
</comment>
<dbReference type="Pfam" id="PF00037">
    <property type="entry name" value="Fer4"/>
    <property type="match status" value="1"/>
</dbReference>
<proteinExistence type="predicted"/>
<dbReference type="SUPFAM" id="SSF54862">
    <property type="entry name" value="4Fe-4S ferredoxins"/>
    <property type="match status" value="1"/>
</dbReference>
<comment type="cofactor">
    <cofactor evidence="12">
        <name>[3Fe-4S] cluster</name>
        <dbReference type="ChEBI" id="CHEBI:21137"/>
    </cofactor>
    <text evidence="12">Binds 1 [3Fe-4S] cluster.</text>
</comment>
<dbReference type="AlphaFoldDB" id="A0A6I3J7D4"/>
<keyword evidence="5 12" id="KW-0004">4Fe-4S</keyword>
<comment type="cofactor">
    <cofactor evidence="1 12">
        <name>[4Fe-4S] cluster</name>
        <dbReference type="ChEBI" id="CHEBI:49883"/>
    </cofactor>
</comment>
<dbReference type="Proteomes" id="UP000433406">
    <property type="component" value="Unassembled WGS sequence"/>
</dbReference>
<dbReference type="InterPro" id="IPR050294">
    <property type="entry name" value="RnfB_subfamily"/>
</dbReference>
<comment type="caution">
    <text evidence="13">The sequence shown here is derived from an EMBL/GenBank/DDBJ whole genome shotgun (WGS) entry which is preliminary data.</text>
</comment>
<reference evidence="13 14" key="1">
    <citation type="submission" date="2019-10" db="EMBL/GenBank/DDBJ databases">
        <title>Nocardioides novel species isolated from the excrement of Marmot.</title>
        <authorList>
            <person name="Zhang G."/>
        </authorList>
    </citation>
    <scope>NUCLEOTIDE SEQUENCE [LARGE SCALE GENOMIC DNA]</scope>
    <source>
        <strain evidence="14">zg-579</strain>
    </source>
</reference>
<dbReference type="GO" id="GO:0046872">
    <property type="term" value="F:metal ion binding"/>
    <property type="evidence" value="ECO:0007669"/>
    <property type="project" value="UniProtKB-UniRule"/>
</dbReference>
<evidence type="ECO:0000313" key="13">
    <source>
        <dbReference type="EMBL" id="MTB93879.1"/>
    </source>
</evidence>
<dbReference type="PROSITE" id="PS51379">
    <property type="entry name" value="4FE4S_FER_2"/>
    <property type="match status" value="1"/>
</dbReference>
<evidence type="ECO:0000256" key="5">
    <source>
        <dbReference type="ARBA" id="ARBA00022485"/>
    </source>
</evidence>
<dbReference type="GO" id="GO:0051539">
    <property type="term" value="F:4 iron, 4 sulfur cluster binding"/>
    <property type="evidence" value="ECO:0007669"/>
    <property type="project" value="UniProtKB-UniRule"/>
</dbReference>
<dbReference type="PANTHER" id="PTHR42859">
    <property type="entry name" value="OXIDOREDUCTASE"/>
    <property type="match status" value="1"/>
</dbReference>
<evidence type="ECO:0000256" key="4">
    <source>
        <dbReference type="ARBA" id="ARBA00022448"/>
    </source>
</evidence>
<evidence type="ECO:0000256" key="7">
    <source>
        <dbReference type="ARBA" id="ARBA00022737"/>
    </source>
</evidence>
<keyword evidence="4 12" id="KW-0813">Transport</keyword>
<accession>A0A6I3J7D4</accession>
<dbReference type="PANTHER" id="PTHR42859:SF2">
    <property type="entry name" value="FERREDOXIN"/>
    <property type="match status" value="1"/>
</dbReference>
<keyword evidence="11 12" id="KW-0003">3Fe-4S</keyword>
<evidence type="ECO:0000256" key="3">
    <source>
        <dbReference type="ARBA" id="ARBA00013529"/>
    </source>
</evidence>
<dbReference type="EMBL" id="WLCI01000002">
    <property type="protein sequence ID" value="MTB93879.1"/>
    <property type="molecule type" value="Genomic_DNA"/>
</dbReference>